<organism evidence="5 6">
    <name type="scientific">Candidatus Roizmanbacteria bacterium RIFCSPHIGHO2_01_FULL_39_12c</name>
    <dbReference type="NCBI Taxonomy" id="1802031"/>
    <lineage>
        <taxon>Bacteria</taxon>
        <taxon>Candidatus Roizmaniibacteriota</taxon>
    </lineage>
</organism>
<keyword evidence="3" id="KW-0949">S-adenosyl-L-methionine</keyword>
<name>A0A1F7GF19_9BACT</name>
<comment type="caution">
    <text evidence="5">The sequence shown here is derived from an EMBL/GenBank/DDBJ whole genome shotgun (WGS) entry which is preliminary data.</text>
</comment>
<dbReference type="InterPro" id="IPR036100">
    <property type="entry name" value="QueA_sf"/>
</dbReference>
<evidence type="ECO:0000256" key="3">
    <source>
        <dbReference type="ARBA" id="ARBA00022691"/>
    </source>
</evidence>
<sequence>MIDWSLYDFNLPEGLLADTPAAPRGSSRLFIFNTESNNISFDIFHNFNKYLPEKSFLVLNKTKVFPSRVVLKKESGGKIVALLLINEITDAHKTTVKALVDRKITVGKKLFFDHQYHFRVVSRRDKIFEFKYNFGYQKLIEIINKNGQTPIPPYLRKTPLKETELRKKYQTVFADESNFGSVAAPTASLHFTKKILAKLKEKKTKCFFVNLQVGLGTFAPITDHNLKSKKLHEEYFQINSADFSAMNKLRSEGFSLIASGTTTARALESKVKDCEDYQSQKTGLFIFPPYKFRMIDCLITNFHLPRSSLMMLVEAFLQFKHSKKHLLELYNIAIKEKFRFYSFGDAMLIL</sequence>
<evidence type="ECO:0000313" key="6">
    <source>
        <dbReference type="Proteomes" id="UP000177208"/>
    </source>
</evidence>
<dbReference type="Gene3D" id="3.40.1780.10">
    <property type="entry name" value="QueA-like"/>
    <property type="match status" value="1"/>
</dbReference>
<keyword evidence="2 5" id="KW-0808">Transferase</keyword>
<evidence type="ECO:0000256" key="4">
    <source>
        <dbReference type="ARBA" id="ARBA00022785"/>
    </source>
</evidence>
<keyword evidence="1" id="KW-0963">Cytoplasm</keyword>
<dbReference type="GO" id="GO:0008616">
    <property type="term" value="P:tRNA queuosine(34) biosynthetic process"/>
    <property type="evidence" value="ECO:0007669"/>
    <property type="project" value="UniProtKB-KW"/>
</dbReference>
<gene>
    <name evidence="5" type="ORF">A2774_05430</name>
</gene>
<dbReference type="GO" id="GO:0051075">
    <property type="term" value="F:S-adenosylmethionine:tRNA ribosyltransferase-isomerase activity"/>
    <property type="evidence" value="ECO:0007669"/>
    <property type="project" value="TreeGrafter"/>
</dbReference>
<evidence type="ECO:0000256" key="2">
    <source>
        <dbReference type="ARBA" id="ARBA00022679"/>
    </source>
</evidence>
<keyword evidence="4" id="KW-0671">Queuosine biosynthesis</keyword>
<evidence type="ECO:0000313" key="5">
    <source>
        <dbReference type="EMBL" id="OGK17435.1"/>
    </source>
</evidence>
<dbReference type="AlphaFoldDB" id="A0A1F7GF19"/>
<dbReference type="PANTHER" id="PTHR30307:SF0">
    <property type="entry name" value="S-ADENOSYLMETHIONINE:TRNA RIBOSYLTRANSFERASE-ISOMERASE"/>
    <property type="match status" value="1"/>
</dbReference>
<dbReference type="NCBIfam" id="NF001140">
    <property type="entry name" value="PRK00147.1"/>
    <property type="match status" value="1"/>
</dbReference>
<dbReference type="EMBL" id="MFZG01000008">
    <property type="protein sequence ID" value="OGK17435.1"/>
    <property type="molecule type" value="Genomic_DNA"/>
</dbReference>
<dbReference type="NCBIfam" id="TIGR00113">
    <property type="entry name" value="queA"/>
    <property type="match status" value="1"/>
</dbReference>
<reference evidence="5 6" key="1">
    <citation type="journal article" date="2016" name="Nat. Commun.">
        <title>Thousands of microbial genomes shed light on interconnected biogeochemical processes in an aquifer system.</title>
        <authorList>
            <person name="Anantharaman K."/>
            <person name="Brown C.T."/>
            <person name="Hug L.A."/>
            <person name="Sharon I."/>
            <person name="Castelle C.J."/>
            <person name="Probst A.J."/>
            <person name="Thomas B.C."/>
            <person name="Singh A."/>
            <person name="Wilkins M.J."/>
            <person name="Karaoz U."/>
            <person name="Brodie E.L."/>
            <person name="Williams K.H."/>
            <person name="Hubbard S.S."/>
            <person name="Banfield J.F."/>
        </authorList>
    </citation>
    <scope>NUCLEOTIDE SEQUENCE [LARGE SCALE GENOMIC DNA]</scope>
</reference>
<keyword evidence="5" id="KW-0413">Isomerase</keyword>
<dbReference type="InterPro" id="IPR042118">
    <property type="entry name" value="QueA_dom1"/>
</dbReference>
<evidence type="ECO:0000256" key="1">
    <source>
        <dbReference type="ARBA" id="ARBA00022490"/>
    </source>
</evidence>
<dbReference type="PANTHER" id="PTHR30307">
    <property type="entry name" value="S-ADENOSYLMETHIONINE:TRNA RIBOSYLTRANSFERASE-ISOMERASE"/>
    <property type="match status" value="1"/>
</dbReference>
<dbReference type="InterPro" id="IPR003699">
    <property type="entry name" value="QueA"/>
</dbReference>
<dbReference type="Proteomes" id="UP000177208">
    <property type="component" value="Unassembled WGS sequence"/>
</dbReference>
<proteinExistence type="predicted"/>
<dbReference type="InterPro" id="IPR042119">
    <property type="entry name" value="QueA_dom2"/>
</dbReference>
<dbReference type="Pfam" id="PF02547">
    <property type="entry name" value="Queuosine_synth"/>
    <property type="match status" value="1"/>
</dbReference>
<protein>
    <submittedName>
        <fullName evidence="5">tRNA preQ1(34) S-adenosylmethionine ribosyltransferase-isomerase QueA</fullName>
    </submittedName>
</protein>
<dbReference type="SUPFAM" id="SSF111337">
    <property type="entry name" value="QueA-like"/>
    <property type="match status" value="1"/>
</dbReference>
<accession>A0A1F7GF19</accession>
<dbReference type="Gene3D" id="2.40.10.240">
    <property type="entry name" value="QueA-like"/>
    <property type="match status" value="1"/>
</dbReference>